<keyword evidence="2" id="KW-1185">Reference proteome</keyword>
<organism evidence="1 2">
    <name type="scientific">Papaver nudicaule</name>
    <name type="common">Iceland poppy</name>
    <dbReference type="NCBI Taxonomy" id="74823"/>
    <lineage>
        <taxon>Eukaryota</taxon>
        <taxon>Viridiplantae</taxon>
        <taxon>Streptophyta</taxon>
        <taxon>Embryophyta</taxon>
        <taxon>Tracheophyta</taxon>
        <taxon>Spermatophyta</taxon>
        <taxon>Magnoliopsida</taxon>
        <taxon>Ranunculales</taxon>
        <taxon>Papaveraceae</taxon>
        <taxon>Papaveroideae</taxon>
        <taxon>Papaver</taxon>
    </lineage>
</organism>
<evidence type="ECO:0000313" key="1">
    <source>
        <dbReference type="EMBL" id="MCL7033578.1"/>
    </source>
</evidence>
<protein>
    <submittedName>
        <fullName evidence="1">Uncharacterized protein</fullName>
    </submittedName>
</protein>
<evidence type="ECO:0000313" key="2">
    <source>
        <dbReference type="Proteomes" id="UP001177140"/>
    </source>
</evidence>
<accession>A0AA41SFM5</accession>
<proteinExistence type="predicted"/>
<feature type="non-terminal residue" evidence="1">
    <location>
        <position position="59"/>
    </location>
</feature>
<comment type="caution">
    <text evidence="1">The sequence shown here is derived from an EMBL/GenBank/DDBJ whole genome shotgun (WGS) entry which is preliminary data.</text>
</comment>
<name>A0AA41SFM5_PAPNU</name>
<reference evidence="1" key="1">
    <citation type="submission" date="2022-03" db="EMBL/GenBank/DDBJ databases">
        <title>A functionally conserved STORR gene fusion in Papaver species that diverged 16.8 million years ago.</title>
        <authorList>
            <person name="Catania T."/>
        </authorList>
    </citation>
    <scope>NUCLEOTIDE SEQUENCE</scope>
    <source>
        <strain evidence="1">S-191538</strain>
    </source>
</reference>
<dbReference type="EMBL" id="JAJJMA010136170">
    <property type="protein sequence ID" value="MCL7033578.1"/>
    <property type="molecule type" value="Genomic_DNA"/>
</dbReference>
<feature type="non-terminal residue" evidence="1">
    <location>
        <position position="1"/>
    </location>
</feature>
<sequence length="59" mass="6185">VNQARHEGTSYVSVVGQTMLANGDEQGQASERSMSSQAFVDQIMQMNPRGLAASNGGGQ</sequence>
<dbReference type="Proteomes" id="UP001177140">
    <property type="component" value="Unassembled WGS sequence"/>
</dbReference>
<gene>
    <name evidence="1" type="ORF">MKW94_000440</name>
</gene>
<dbReference type="AlphaFoldDB" id="A0AA41SFM5"/>